<sequence length="82" mass="9321">MRKGKDRITVRLSESDLKGLSKIQSSGDFTEISEAVRWCIHFSVALMRLIPIAILNSFVDTEVEEVKPDDTMEVTPEEVREP</sequence>
<evidence type="ECO:0000313" key="1">
    <source>
        <dbReference type="EMBL" id="QJA47543.1"/>
    </source>
</evidence>
<dbReference type="EMBL" id="MT144994">
    <property type="protein sequence ID" value="QJI02350.1"/>
    <property type="molecule type" value="Genomic_DNA"/>
</dbReference>
<evidence type="ECO:0000313" key="3">
    <source>
        <dbReference type="EMBL" id="QJI02350.1"/>
    </source>
</evidence>
<dbReference type="EMBL" id="MT144048">
    <property type="protein sequence ID" value="QJA47543.1"/>
    <property type="molecule type" value="Genomic_DNA"/>
</dbReference>
<gene>
    <name evidence="4" type="ORF">MM415A00143_0045</name>
    <name evidence="2" type="ORF">MM415B00963_0011</name>
    <name evidence="1" type="ORF">TM448A00700_0006</name>
    <name evidence="3" type="ORF">TM448B03128_0002</name>
</gene>
<accession>A0A6H1ZHZ3</accession>
<proteinExistence type="predicted"/>
<reference evidence="1" key="1">
    <citation type="submission" date="2020-03" db="EMBL/GenBank/DDBJ databases">
        <title>The deep terrestrial virosphere.</title>
        <authorList>
            <person name="Holmfeldt K."/>
            <person name="Nilsson E."/>
            <person name="Simone D."/>
            <person name="Lopez-Fernandez M."/>
            <person name="Wu X."/>
            <person name="de Brujin I."/>
            <person name="Lundin D."/>
            <person name="Andersson A."/>
            <person name="Bertilsson S."/>
            <person name="Dopson M."/>
        </authorList>
    </citation>
    <scope>NUCLEOTIDE SEQUENCE</scope>
    <source>
        <strain evidence="4">MM415A00143</strain>
        <strain evidence="2">MM415B00963</strain>
        <strain evidence="1">TM448A00700</strain>
        <strain evidence="3">TM448B03128</strain>
    </source>
</reference>
<dbReference type="EMBL" id="MT141436">
    <property type="protein sequence ID" value="QJA61286.1"/>
    <property type="molecule type" value="Genomic_DNA"/>
</dbReference>
<evidence type="ECO:0000313" key="4">
    <source>
        <dbReference type="EMBL" id="QJI05370.1"/>
    </source>
</evidence>
<evidence type="ECO:0000313" key="2">
    <source>
        <dbReference type="EMBL" id="QJA61286.1"/>
    </source>
</evidence>
<name>A0A6H1ZHZ3_9ZZZZ</name>
<organism evidence="1">
    <name type="scientific">viral metagenome</name>
    <dbReference type="NCBI Taxonomy" id="1070528"/>
    <lineage>
        <taxon>unclassified sequences</taxon>
        <taxon>metagenomes</taxon>
        <taxon>organismal metagenomes</taxon>
    </lineage>
</organism>
<dbReference type="EMBL" id="MT145198">
    <property type="protein sequence ID" value="QJI05370.1"/>
    <property type="molecule type" value="Genomic_DNA"/>
</dbReference>
<dbReference type="AlphaFoldDB" id="A0A6H1ZHZ3"/>
<protein>
    <submittedName>
        <fullName evidence="1">Uncharacterized protein</fullName>
    </submittedName>
</protein>